<feature type="binding site" evidence="9 11">
    <location>
        <position position="121"/>
    </location>
    <ligand>
        <name>substrate</name>
    </ligand>
</feature>
<evidence type="ECO:0000256" key="2">
    <source>
        <dbReference type="ARBA" id="ARBA00004861"/>
    </source>
</evidence>
<accession>A0A139SIM1</accession>
<evidence type="ECO:0000256" key="1">
    <source>
        <dbReference type="ARBA" id="ARBA00002356"/>
    </source>
</evidence>
<feature type="domain" description="Orotidine 5'-phosphate decarboxylase" evidence="13">
    <location>
        <begin position="7"/>
        <end position="227"/>
    </location>
</feature>
<gene>
    <name evidence="9" type="primary">pyrF</name>
    <name evidence="14" type="ORF">AXK12_07680</name>
</gene>
<name>A0A139SIM1_9BACT</name>
<comment type="catalytic activity">
    <reaction evidence="7 9 12">
        <text>orotidine 5'-phosphate + H(+) = UMP + CO2</text>
        <dbReference type="Rhea" id="RHEA:11596"/>
        <dbReference type="ChEBI" id="CHEBI:15378"/>
        <dbReference type="ChEBI" id="CHEBI:16526"/>
        <dbReference type="ChEBI" id="CHEBI:57538"/>
        <dbReference type="ChEBI" id="CHEBI:57865"/>
        <dbReference type="EC" id="4.1.1.23"/>
    </reaction>
</comment>
<proteinExistence type="inferred from homology"/>
<evidence type="ECO:0000256" key="12">
    <source>
        <dbReference type="RuleBase" id="RU000512"/>
    </source>
</evidence>
<evidence type="ECO:0000256" key="11">
    <source>
        <dbReference type="PIRSR" id="PIRSR614732-2"/>
    </source>
</evidence>
<evidence type="ECO:0000256" key="7">
    <source>
        <dbReference type="ARBA" id="ARBA00049157"/>
    </source>
</evidence>
<dbReference type="STRING" id="1548208.AXK12_07680"/>
<sequence length="245" mass="25197">MSSAPCELILALDAPRPADIAPALRQLQGTVLWAKVGLEMFTACGPDCVREIADLGYRVFLDLKLHDIPNTVARAVTSVASLPIGMLTLHTSGGREMMQWAARARAEHAPELLLLGVTVLTSTSASSLHETGVAASPADQVRRLGSLAVEAGLGGLVCSPLEIALLRTALAPSVTLVTPGIRPSGTATDDQARILTPAQAAAAGANFLVVGRPIFNAPDPVAAAKLIAQEAAHASSAKLSSHAAQ</sequence>
<evidence type="ECO:0000259" key="13">
    <source>
        <dbReference type="SMART" id="SM00934"/>
    </source>
</evidence>
<dbReference type="OrthoDB" id="9806203at2"/>
<dbReference type="GO" id="GO:0006207">
    <property type="term" value="P:'de novo' pyrimidine nucleobase biosynthetic process"/>
    <property type="evidence" value="ECO:0007669"/>
    <property type="project" value="InterPro"/>
</dbReference>
<comment type="subunit">
    <text evidence="3 9">Homodimer.</text>
</comment>
<dbReference type="PROSITE" id="PS00156">
    <property type="entry name" value="OMPDECASE"/>
    <property type="match status" value="1"/>
</dbReference>
<dbReference type="EC" id="4.1.1.23" evidence="9"/>
<dbReference type="Gene3D" id="3.20.20.70">
    <property type="entry name" value="Aldolase class I"/>
    <property type="match status" value="1"/>
</dbReference>
<dbReference type="PANTHER" id="PTHR32119:SF2">
    <property type="entry name" value="OROTIDINE 5'-PHOSPHATE DECARBOXYLASE"/>
    <property type="match status" value="1"/>
</dbReference>
<evidence type="ECO:0000256" key="6">
    <source>
        <dbReference type="ARBA" id="ARBA00023239"/>
    </source>
</evidence>
<dbReference type="GO" id="GO:0044205">
    <property type="term" value="P:'de novo' UMP biosynthetic process"/>
    <property type="evidence" value="ECO:0007669"/>
    <property type="project" value="UniProtKB-UniRule"/>
</dbReference>
<feature type="binding site" evidence="9">
    <location>
        <begin position="62"/>
        <end position="71"/>
    </location>
    <ligand>
        <name>substrate</name>
    </ligand>
</feature>
<feature type="binding site" evidence="9 11">
    <location>
        <position position="191"/>
    </location>
    <ligand>
        <name>substrate</name>
    </ligand>
</feature>
<dbReference type="EMBL" id="LSZP01000059">
    <property type="protein sequence ID" value="KXU34344.1"/>
    <property type="molecule type" value="Genomic_DNA"/>
</dbReference>
<keyword evidence="4 9" id="KW-0210">Decarboxylase</keyword>
<dbReference type="SMART" id="SM00934">
    <property type="entry name" value="OMPdecase"/>
    <property type="match status" value="1"/>
</dbReference>
<dbReference type="InterPro" id="IPR001754">
    <property type="entry name" value="OMPdeCOase_dom"/>
</dbReference>
<dbReference type="Proteomes" id="UP000071392">
    <property type="component" value="Unassembled WGS sequence"/>
</dbReference>
<feature type="active site" description="For OMPdecase activity" evidence="10">
    <location>
        <position position="64"/>
    </location>
</feature>
<feature type="binding site" evidence="9 11">
    <location>
        <position position="211"/>
    </location>
    <ligand>
        <name>substrate</name>
    </ligand>
</feature>
<evidence type="ECO:0000313" key="15">
    <source>
        <dbReference type="Proteomes" id="UP000071392"/>
    </source>
</evidence>
<evidence type="ECO:0000256" key="8">
    <source>
        <dbReference type="ARBA" id="ARBA00061012"/>
    </source>
</evidence>
<comment type="similarity">
    <text evidence="8 9">Belongs to the OMP decarboxylase family. Type 1 subfamily.</text>
</comment>
<feature type="binding site" evidence="9 11">
    <location>
        <position position="182"/>
    </location>
    <ligand>
        <name>substrate</name>
    </ligand>
</feature>
<evidence type="ECO:0000313" key="14">
    <source>
        <dbReference type="EMBL" id="KXU34344.1"/>
    </source>
</evidence>
<dbReference type="CDD" id="cd04725">
    <property type="entry name" value="OMP_decarboxylase_like"/>
    <property type="match status" value="1"/>
</dbReference>
<evidence type="ECO:0000256" key="5">
    <source>
        <dbReference type="ARBA" id="ARBA00022975"/>
    </source>
</evidence>
<keyword evidence="5 9" id="KW-0665">Pyrimidine biosynthesis</keyword>
<evidence type="ECO:0000256" key="3">
    <source>
        <dbReference type="ARBA" id="ARBA00011738"/>
    </source>
</evidence>
<dbReference type="InterPro" id="IPR018089">
    <property type="entry name" value="OMPdecase_AS"/>
</dbReference>
<dbReference type="InterPro" id="IPR014732">
    <property type="entry name" value="OMPdecase"/>
</dbReference>
<dbReference type="AlphaFoldDB" id="A0A139SIM1"/>
<comment type="pathway">
    <text evidence="2 9 12">Pyrimidine metabolism; UMP biosynthesis via de novo pathway; UMP from orotate: step 2/2.</text>
</comment>
<dbReference type="GO" id="GO:0005829">
    <property type="term" value="C:cytosol"/>
    <property type="evidence" value="ECO:0007669"/>
    <property type="project" value="TreeGrafter"/>
</dbReference>
<feature type="active site" description="For OMPdecase activity" evidence="10">
    <location>
        <position position="62"/>
    </location>
</feature>
<organism evidence="14 15">
    <name type="scientific">Cephaloticoccus capnophilus</name>
    <dbReference type="NCBI Taxonomy" id="1548208"/>
    <lineage>
        <taxon>Bacteria</taxon>
        <taxon>Pseudomonadati</taxon>
        <taxon>Verrucomicrobiota</taxon>
        <taxon>Opitutia</taxon>
        <taxon>Opitutales</taxon>
        <taxon>Opitutaceae</taxon>
        <taxon>Cephaloticoccus</taxon>
    </lineage>
</organism>
<dbReference type="HAMAP" id="MF_01200_B">
    <property type="entry name" value="OMPdecase_type1_B"/>
    <property type="match status" value="1"/>
</dbReference>
<evidence type="ECO:0000256" key="10">
    <source>
        <dbReference type="PIRSR" id="PIRSR614732-1"/>
    </source>
</evidence>
<keyword evidence="6 9" id="KW-0456">Lyase</keyword>
<dbReference type="Pfam" id="PF00215">
    <property type="entry name" value="OMPdecase"/>
    <property type="match status" value="1"/>
</dbReference>
<comment type="function">
    <text evidence="1 9">Catalyzes the decarboxylation of orotidine 5'-monophosphate (OMP) to uridine 5'-monophosphate (UMP).</text>
</comment>
<dbReference type="InterPro" id="IPR047596">
    <property type="entry name" value="OMPdecase_bac"/>
</dbReference>
<dbReference type="InterPro" id="IPR011060">
    <property type="entry name" value="RibuloseP-bd_barrel"/>
</dbReference>
<evidence type="ECO:0000256" key="4">
    <source>
        <dbReference type="ARBA" id="ARBA00022793"/>
    </source>
</evidence>
<dbReference type="NCBIfam" id="TIGR01740">
    <property type="entry name" value="pyrF"/>
    <property type="match status" value="1"/>
</dbReference>
<dbReference type="RefSeq" id="WP_068713086.1">
    <property type="nucleotide sequence ID" value="NZ_LSZP01000059.1"/>
</dbReference>
<feature type="binding site" evidence="9 11">
    <location>
        <position position="35"/>
    </location>
    <ligand>
        <name>substrate</name>
    </ligand>
</feature>
<feature type="binding site" evidence="9 11">
    <location>
        <position position="212"/>
    </location>
    <ligand>
        <name>substrate</name>
    </ligand>
</feature>
<dbReference type="PANTHER" id="PTHR32119">
    <property type="entry name" value="OROTIDINE 5'-PHOSPHATE DECARBOXYLASE"/>
    <property type="match status" value="1"/>
</dbReference>
<feature type="active site" description="Proton donor" evidence="9">
    <location>
        <position position="64"/>
    </location>
</feature>
<protein>
    <recommendedName>
        <fullName evidence="9">Orotidine 5'-phosphate decarboxylase</fullName>
        <ecNumber evidence="9">4.1.1.23</ecNumber>
    </recommendedName>
    <alternativeName>
        <fullName evidence="9">OMP decarboxylase</fullName>
        <shortName evidence="9">OMPDCase</shortName>
        <shortName evidence="9">OMPdecase</shortName>
    </alternativeName>
</protein>
<feature type="active site" description="For OMPdecase activity" evidence="10">
    <location>
        <position position="67"/>
    </location>
</feature>
<reference evidence="14 15" key="1">
    <citation type="submission" date="2016-02" db="EMBL/GenBank/DDBJ databases">
        <authorList>
            <person name="Wen L."/>
            <person name="He K."/>
            <person name="Yang H."/>
        </authorList>
    </citation>
    <scope>NUCLEOTIDE SEQUENCE [LARGE SCALE GENOMIC DNA]</scope>
    <source>
        <strain evidence="14 15">CV41</strain>
    </source>
</reference>
<dbReference type="GO" id="GO:0004590">
    <property type="term" value="F:orotidine-5'-phosphate decarboxylase activity"/>
    <property type="evidence" value="ECO:0007669"/>
    <property type="project" value="UniProtKB-UniRule"/>
</dbReference>
<dbReference type="SUPFAM" id="SSF51366">
    <property type="entry name" value="Ribulose-phoshate binding barrel"/>
    <property type="match status" value="1"/>
</dbReference>
<evidence type="ECO:0000256" key="9">
    <source>
        <dbReference type="HAMAP-Rule" id="MF_01200"/>
    </source>
</evidence>
<dbReference type="UniPathway" id="UPA00070">
    <property type="reaction ID" value="UER00120"/>
</dbReference>
<dbReference type="NCBIfam" id="NF001273">
    <property type="entry name" value="PRK00230.1"/>
    <property type="match status" value="1"/>
</dbReference>
<feature type="binding site" evidence="9 11">
    <location>
        <position position="13"/>
    </location>
    <ligand>
        <name>substrate</name>
    </ligand>
</feature>
<comment type="caution">
    <text evidence="14">The sequence shown here is derived from an EMBL/GenBank/DDBJ whole genome shotgun (WGS) entry which is preliminary data.</text>
</comment>
<keyword evidence="15" id="KW-1185">Reference proteome</keyword>
<dbReference type="InterPro" id="IPR013785">
    <property type="entry name" value="Aldolase_TIM"/>
</dbReference>
<dbReference type="FunFam" id="3.20.20.70:FF:000015">
    <property type="entry name" value="Orotidine 5'-phosphate decarboxylase"/>
    <property type="match status" value="1"/>
</dbReference>